<feature type="compositionally biased region" description="Polar residues" evidence="1">
    <location>
        <begin position="574"/>
        <end position="586"/>
    </location>
</feature>
<evidence type="ECO:0000313" key="2">
    <source>
        <dbReference type="EMBL" id="CAB9511014.1"/>
    </source>
</evidence>
<accession>A0A9N8DZ10</accession>
<feature type="compositionally biased region" description="Basic and acidic residues" evidence="1">
    <location>
        <begin position="42"/>
        <end position="51"/>
    </location>
</feature>
<feature type="compositionally biased region" description="Low complexity" evidence="1">
    <location>
        <begin position="67"/>
        <end position="91"/>
    </location>
</feature>
<feature type="compositionally biased region" description="Polar residues" evidence="1">
    <location>
        <begin position="366"/>
        <end position="380"/>
    </location>
</feature>
<feature type="compositionally biased region" description="Low complexity" evidence="1">
    <location>
        <begin position="1010"/>
        <end position="1029"/>
    </location>
</feature>
<feature type="region of interest" description="Disordered" evidence="1">
    <location>
        <begin position="1187"/>
        <end position="1220"/>
    </location>
</feature>
<dbReference type="Proteomes" id="UP001153069">
    <property type="component" value="Unassembled WGS sequence"/>
</dbReference>
<protein>
    <submittedName>
        <fullName evidence="2">Uncharacterized protein</fullName>
    </submittedName>
</protein>
<feature type="region of interest" description="Disordered" evidence="1">
    <location>
        <begin position="1118"/>
        <end position="1172"/>
    </location>
</feature>
<feature type="compositionally biased region" description="Polar residues" evidence="1">
    <location>
        <begin position="682"/>
        <end position="699"/>
    </location>
</feature>
<dbReference type="AlphaFoldDB" id="A0A9N8DZ10"/>
<sequence>MADVLVRTRNGVERTKSGEGSHHNNGTGGKATAKKRVGSSHGVEKPGGEKVVKKKGGKLKRQMSKDGTVASTVSGSSSVQQSSKHGTSTTGGKRRTSSKNGAATRLAGSDQGDATTTTTAKTKKVKPKKKLASRAKSFDGCSVSTAGTGIHGAAANTANSAIPKQAEGRRPPPPLRKQKSASALLSMDTKSDHGGRAPYSKFKHQNNLDQLQKSMPDLSFETPKQQIAHDLFGRRHENDNRTEEQQKQEMVAALSITNSGDSSKDQHQHHGSCNDNNNLTDSSDAHMTKSAPDTTIMTERKTRRVSSNKKKKDSRLRGRVKSKAHQHGDEDAVTITTAQTDPTNPYFHNKMPAAQAVAKMGASQPMLGSSSHNKNDNTSPKRGKRIVKKTRSRSRSQSRSNHHHNNNKQKKDQVKKASVRRGSDFSAESGSEDENDVGPPENNNNQSSFIKRSGSQSSLRGSSGHRKTTAKTAAKNSLLGGSSHHGDNDDATFAFEDTSLSASTPSRRWKKGGAMDPGPKAPQRERSTSNRGASYKRTTAPRNSLLGQDADDTEAEEDDDVDNNHDSYQPPWKTVSTLHASGTNNESSSVNYPDDSSSTDIAETLLKVTPANKKEEGSKRGGRTLAKKKEQPSKSGSAMLDSSEYDDNKRKSLCGLLPKGPKRSMTGASSVVSGTLPPLMDSSFSSVQSTGEESVSSFLSQKKPGLIVEAEVKDGAMKFFLGNLTSAMEKRMEASQSDHAQDDDDGNNNSSSGLRGKKGLHSSAQNSGLGSTLKKGNAGAFGGRADDEMSIPSLMSFRKREDASVPSVNSSQMKGQPDDASMPSLTSMPSLSSYRTQGTNATAESDNIPDDCSMPSLSSMPDDGKSVASIPAQRPLVKGKRGAKQGAAAVYGKRNEDNDSQSEEEDDDDDEQEEEACKEEPSEYEESMTEFDENEGEQTEGTAEGDDGEHEMVHAETEEEEGDSEEEEESDEEESASEEEEEPEVVQSAPKGGKSKKKGKRSSLKDQERQQPVSSSASVASASVQQFVVKSKKKKKKKEKNAKDEQVQQWQEEFQQEQLVQQQQLLWQHQQLMQQQQMLQQQYWMQNQGMANGAFMMNQDPGMNYMEHMMGAPGQIMSTEGQMGDQSVRDSMGLSSHSDHQSVFSQKSTRSKKSPIKHSQSLDYDFSYMDNPEMPEVSEVSADDVLQPMNPSQRDEECHDSAAQPLRGKKKEKEKKVPALSFSSRFKKSVKKIKKGFVGGSKQKSTLLNTGLNDGQFFPDLDDDDDEETTMRGLLSG</sequence>
<feature type="compositionally biased region" description="Low complexity" evidence="1">
    <location>
        <begin position="452"/>
        <end position="462"/>
    </location>
</feature>
<feature type="compositionally biased region" description="Basic residues" evidence="1">
    <location>
        <begin position="381"/>
        <end position="408"/>
    </location>
</feature>
<feature type="region of interest" description="Disordered" evidence="1">
    <location>
        <begin position="1"/>
        <end position="699"/>
    </location>
</feature>
<organism evidence="2 3">
    <name type="scientific">Seminavis robusta</name>
    <dbReference type="NCBI Taxonomy" id="568900"/>
    <lineage>
        <taxon>Eukaryota</taxon>
        <taxon>Sar</taxon>
        <taxon>Stramenopiles</taxon>
        <taxon>Ochrophyta</taxon>
        <taxon>Bacillariophyta</taxon>
        <taxon>Bacillariophyceae</taxon>
        <taxon>Bacillariophycidae</taxon>
        <taxon>Naviculales</taxon>
        <taxon>Naviculaceae</taxon>
        <taxon>Seminavis</taxon>
    </lineage>
</organism>
<feature type="compositionally biased region" description="Polar residues" evidence="1">
    <location>
        <begin position="834"/>
        <end position="845"/>
    </location>
</feature>
<feature type="compositionally biased region" description="Low complexity" evidence="1">
    <location>
        <begin position="587"/>
        <end position="598"/>
    </location>
</feature>
<evidence type="ECO:0000256" key="1">
    <source>
        <dbReference type="SAM" id="MobiDB-lite"/>
    </source>
</evidence>
<feature type="compositionally biased region" description="Basic residues" evidence="1">
    <location>
        <begin position="993"/>
        <end position="1002"/>
    </location>
</feature>
<feature type="compositionally biased region" description="Low complexity" evidence="1">
    <location>
        <begin position="821"/>
        <end position="833"/>
    </location>
</feature>
<evidence type="ECO:0000313" key="3">
    <source>
        <dbReference type="Proteomes" id="UP001153069"/>
    </source>
</evidence>
<feature type="compositionally biased region" description="Basic residues" evidence="1">
    <location>
        <begin position="52"/>
        <end position="62"/>
    </location>
</feature>
<feature type="compositionally biased region" description="Polar residues" evidence="1">
    <location>
        <begin position="1133"/>
        <end position="1148"/>
    </location>
</feature>
<proteinExistence type="predicted"/>
<feature type="compositionally biased region" description="Acidic residues" evidence="1">
    <location>
        <begin position="898"/>
        <end position="949"/>
    </location>
</feature>
<dbReference type="EMBL" id="CAICTM010000462">
    <property type="protein sequence ID" value="CAB9511014.1"/>
    <property type="molecule type" value="Genomic_DNA"/>
</dbReference>
<feature type="compositionally biased region" description="Polar residues" evidence="1">
    <location>
        <begin position="441"/>
        <end position="450"/>
    </location>
</feature>
<feature type="compositionally biased region" description="Polar residues" evidence="1">
    <location>
        <begin position="1243"/>
        <end position="1253"/>
    </location>
</feature>
<feature type="region of interest" description="Disordered" evidence="1">
    <location>
        <begin position="1242"/>
        <end position="1277"/>
    </location>
</feature>
<feature type="compositionally biased region" description="Basic residues" evidence="1">
    <location>
        <begin position="1030"/>
        <end position="1040"/>
    </location>
</feature>
<gene>
    <name evidence="2" type="ORF">SEMRO_463_G148260.2</name>
</gene>
<feature type="compositionally biased region" description="Acidic residues" evidence="1">
    <location>
        <begin position="957"/>
        <end position="984"/>
    </location>
</feature>
<feature type="compositionally biased region" description="Polar residues" evidence="1">
    <location>
        <begin position="334"/>
        <end position="343"/>
    </location>
</feature>
<feature type="compositionally biased region" description="Polar residues" evidence="1">
    <location>
        <begin position="529"/>
        <end position="546"/>
    </location>
</feature>
<feature type="compositionally biased region" description="Basic and acidic residues" evidence="1">
    <location>
        <begin position="231"/>
        <end position="247"/>
    </location>
</feature>
<feature type="compositionally biased region" description="Acidic residues" evidence="1">
    <location>
        <begin position="549"/>
        <end position="561"/>
    </location>
</feature>
<feature type="region of interest" description="Disordered" evidence="1">
    <location>
        <begin position="730"/>
        <end position="1041"/>
    </location>
</feature>
<feature type="compositionally biased region" description="Basic residues" evidence="1">
    <location>
        <begin position="301"/>
        <end position="325"/>
    </location>
</feature>
<feature type="compositionally biased region" description="Basic and acidic residues" evidence="1">
    <location>
        <begin position="10"/>
        <end position="22"/>
    </location>
</feature>
<comment type="caution">
    <text evidence="2">The sequence shown here is derived from an EMBL/GenBank/DDBJ whole genome shotgun (WGS) entry which is preliminary data.</text>
</comment>
<keyword evidence="3" id="KW-1185">Reference proteome</keyword>
<feature type="compositionally biased region" description="Basic residues" evidence="1">
    <location>
        <begin position="121"/>
        <end position="133"/>
    </location>
</feature>
<reference evidence="2" key="1">
    <citation type="submission" date="2020-06" db="EMBL/GenBank/DDBJ databases">
        <authorList>
            <consortium name="Plant Systems Biology data submission"/>
        </authorList>
    </citation>
    <scope>NUCLEOTIDE SEQUENCE</scope>
    <source>
        <strain evidence="2">D6</strain>
    </source>
</reference>
<feature type="compositionally biased region" description="Polar residues" evidence="1">
    <location>
        <begin position="271"/>
        <end position="282"/>
    </location>
</feature>
<name>A0A9N8DZ10_9STRA</name>